<dbReference type="GeneID" id="43649970"/>
<evidence type="ECO:0000256" key="1">
    <source>
        <dbReference type="SAM" id="MobiDB-lite"/>
    </source>
</evidence>
<evidence type="ECO:0000313" key="3">
    <source>
        <dbReference type="Proteomes" id="UP000326268"/>
    </source>
</evidence>
<organism evidence="2 3">
    <name type="scientific">Aspergillus caelatus</name>
    <dbReference type="NCBI Taxonomy" id="61420"/>
    <lineage>
        <taxon>Eukaryota</taxon>
        <taxon>Fungi</taxon>
        <taxon>Dikarya</taxon>
        <taxon>Ascomycota</taxon>
        <taxon>Pezizomycotina</taxon>
        <taxon>Eurotiomycetes</taxon>
        <taxon>Eurotiomycetidae</taxon>
        <taxon>Eurotiales</taxon>
        <taxon>Aspergillaceae</taxon>
        <taxon>Aspergillus</taxon>
        <taxon>Aspergillus subgen. Circumdati</taxon>
    </lineage>
</organism>
<dbReference type="RefSeq" id="XP_031931700.1">
    <property type="nucleotide sequence ID" value="XM_032065524.1"/>
</dbReference>
<dbReference type="AlphaFoldDB" id="A0A5N7AHZ0"/>
<proteinExistence type="predicted"/>
<sequence>MGSDSTDPLLVGDPSTISDRERDSEPNEIGDDEEMLLLQIAGSNTEPVSPNLNAILERGSELIRTADQIPSAASLVQRPRSSGIDLTAFSFARPAQHGKIFTLHPPVKQASAIPAPQCNNITQTEQNRTRKPNGTTQTHQLKHIASRLNNTETSSNRQVTRTSSSSSEAPSQDLETADSKKNPSVRIDHALTSNVHYAQHNQAQCEGTALFPSVTNGQLLSPENEPQDQRQISTVTQTVHSKVDEVMCC</sequence>
<name>A0A5N7AHZ0_9EURO</name>
<feature type="region of interest" description="Disordered" evidence="1">
    <location>
        <begin position="148"/>
        <end position="184"/>
    </location>
</feature>
<dbReference type="OrthoDB" id="4510765at2759"/>
<reference evidence="2 3" key="1">
    <citation type="submission" date="2019-04" db="EMBL/GenBank/DDBJ databases">
        <title>Friends and foes A comparative genomics studyof 23 Aspergillus species from section Flavi.</title>
        <authorList>
            <consortium name="DOE Joint Genome Institute"/>
            <person name="Kjaerbolling I."/>
            <person name="Vesth T."/>
            <person name="Frisvad J.C."/>
            <person name="Nybo J.L."/>
            <person name="Theobald S."/>
            <person name="Kildgaard S."/>
            <person name="Isbrandt T."/>
            <person name="Kuo A."/>
            <person name="Sato A."/>
            <person name="Lyhne E.K."/>
            <person name="Kogle M.E."/>
            <person name="Wiebenga A."/>
            <person name="Kun R.S."/>
            <person name="Lubbers R.J."/>
            <person name="Makela M.R."/>
            <person name="Barry K."/>
            <person name="Chovatia M."/>
            <person name="Clum A."/>
            <person name="Daum C."/>
            <person name="Haridas S."/>
            <person name="He G."/>
            <person name="LaButti K."/>
            <person name="Lipzen A."/>
            <person name="Mondo S."/>
            <person name="Riley R."/>
            <person name="Salamov A."/>
            <person name="Simmons B.A."/>
            <person name="Magnuson J.K."/>
            <person name="Henrissat B."/>
            <person name="Mortensen U.H."/>
            <person name="Larsen T.O."/>
            <person name="Devries R.P."/>
            <person name="Grigoriev I.V."/>
            <person name="Machida M."/>
            <person name="Baker S.E."/>
            <person name="Andersen M.R."/>
        </authorList>
    </citation>
    <scope>NUCLEOTIDE SEQUENCE [LARGE SCALE GENOMIC DNA]</scope>
    <source>
        <strain evidence="2 3">CBS 763.97</strain>
    </source>
</reference>
<keyword evidence="3" id="KW-1185">Reference proteome</keyword>
<dbReference type="Proteomes" id="UP000326268">
    <property type="component" value="Unassembled WGS sequence"/>
</dbReference>
<evidence type="ECO:0000313" key="2">
    <source>
        <dbReference type="EMBL" id="KAE8368619.1"/>
    </source>
</evidence>
<gene>
    <name evidence="2" type="ORF">BDV27DRAFT_122043</name>
</gene>
<accession>A0A5N7AHZ0</accession>
<protein>
    <submittedName>
        <fullName evidence="2">Uncharacterized protein</fullName>
    </submittedName>
</protein>
<feature type="region of interest" description="Disordered" evidence="1">
    <location>
        <begin position="1"/>
        <end position="29"/>
    </location>
</feature>
<dbReference type="EMBL" id="ML737582">
    <property type="protein sequence ID" value="KAE8368619.1"/>
    <property type="molecule type" value="Genomic_DNA"/>
</dbReference>
<feature type="compositionally biased region" description="Low complexity" evidence="1">
    <location>
        <begin position="153"/>
        <end position="167"/>
    </location>
</feature>